<evidence type="ECO:0000256" key="1">
    <source>
        <dbReference type="ARBA" id="ARBA00004186"/>
    </source>
</evidence>
<feature type="region of interest" description="Disordered" evidence="8">
    <location>
        <begin position="135"/>
        <end position="154"/>
    </location>
</feature>
<dbReference type="GO" id="GO:0030286">
    <property type="term" value="C:dynein complex"/>
    <property type="evidence" value="ECO:0007669"/>
    <property type="project" value="UniProtKB-KW"/>
</dbReference>
<evidence type="ECO:0000313" key="10">
    <source>
        <dbReference type="Proteomes" id="UP000694845"/>
    </source>
</evidence>
<feature type="region of interest" description="Disordered" evidence="8">
    <location>
        <begin position="160"/>
        <end position="185"/>
    </location>
</feature>
<dbReference type="GO" id="GO:0005874">
    <property type="term" value="C:microtubule"/>
    <property type="evidence" value="ECO:0007669"/>
    <property type="project" value="UniProtKB-KW"/>
</dbReference>
<dbReference type="InterPro" id="IPR000938">
    <property type="entry name" value="CAP-Gly_domain"/>
</dbReference>
<organism evidence="10 11">
    <name type="scientific">Acanthaster planci</name>
    <name type="common">Crown-of-thorns starfish</name>
    <dbReference type="NCBI Taxonomy" id="133434"/>
    <lineage>
        <taxon>Eukaryota</taxon>
        <taxon>Metazoa</taxon>
        <taxon>Echinodermata</taxon>
        <taxon>Eleutherozoa</taxon>
        <taxon>Asterozoa</taxon>
        <taxon>Asteroidea</taxon>
        <taxon>Valvatacea</taxon>
        <taxon>Valvatida</taxon>
        <taxon>Acanthasteridae</taxon>
        <taxon>Acanthaster</taxon>
    </lineage>
</organism>
<comment type="subcellular location">
    <subcellularLocation>
        <location evidence="1">Cytoplasm</location>
        <location evidence="1">Cytoskeleton</location>
        <location evidence="1">Spindle</location>
    </subcellularLocation>
</comment>
<evidence type="ECO:0000256" key="5">
    <source>
        <dbReference type="ARBA" id="ARBA00023054"/>
    </source>
</evidence>
<feature type="compositionally biased region" description="Low complexity" evidence="8">
    <location>
        <begin position="337"/>
        <end position="348"/>
    </location>
</feature>
<evidence type="ECO:0000256" key="2">
    <source>
        <dbReference type="ARBA" id="ARBA00022490"/>
    </source>
</evidence>
<sequence>MMDHGDFYYNLPSDDSASDSLLMKLWDKESGRSSSLGLQNLVEDKDVAAKAVALVVNSSRKGVVSLCADVASILRAKKKLEHTLELQHKELLRLRRNRQLSGSASNRTSRSTSPTPPSFRSYGFSSSLSLCHNSSHKVHTSSSHSSSRCSQCSSLSSSPKVERALDQSTASSGSHDSGTHQHSSTELLPNQYLVTAEVHQTPPSECSIEDDHVFEDILTVRKNVDTFSREVQCSSLSEEKQELERKYHEVCNERTRLEEDLHKARQEVIDLRNQLCISEALHEEQSKICDLRIENELHGSWLDASKDITDNQSENCINLPALSPTEHLRRHSNPKASLASSSVPTSVSPHPPSQPRTQSPPHPPSPHFLAGCLCTPCQKLQQEGARQVLPSQGYTMMRGLNHSFTIHLDDHVATKGDRTGLIRYIGHLDNANSTQAVYVGLELDAPVGRHDGFTHGKRYFWCHRNHGLFVPVQDIAAIIKKPVKRPKTVDPSRRHGSANHSLKHPPRSHAVEVKHNKSGSHTSSGKRLLSADSTSLKQNRVLPTPSVT</sequence>
<feature type="coiled-coil region" evidence="7">
    <location>
        <begin position="233"/>
        <end position="274"/>
    </location>
</feature>
<keyword evidence="5 7" id="KW-0175">Coiled coil</keyword>
<evidence type="ECO:0000256" key="7">
    <source>
        <dbReference type="SAM" id="Coils"/>
    </source>
</evidence>
<dbReference type="PANTHER" id="PTHR18916:SF6">
    <property type="entry name" value="DYNACTIN SUBUNIT 1"/>
    <property type="match status" value="1"/>
</dbReference>
<dbReference type="SUPFAM" id="SSF74924">
    <property type="entry name" value="Cap-Gly domain"/>
    <property type="match status" value="1"/>
</dbReference>
<name>A0A8B7XGQ4_ACAPL</name>
<feature type="compositionally biased region" description="Low complexity" evidence="8">
    <location>
        <begin position="101"/>
        <end position="120"/>
    </location>
</feature>
<dbReference type="Proteomes" id="UP000694845">
    <property type="component" value="Unplaced"/>
</dbReference>
<proteinExistence type="predicted"/>
<feature type="region of interest" description="Disordered" evidence="8">
    <location>
        <begin position="483"/>
        <end position="548"/>
    </location>
</feature>
<feature type="compositionally biased region" description="Polar residues" evidence="8">
    <location>
        <begin position="519"/>
        <end position="538"/>
    </location>
</feature>
<feature type="domain" description="CAP-Gly" evidence="9">
    <location>
        <begin position="429"/>
        <end position="471"/>
    </location>
</feature>
<feature type="region of interest" description="Disordered" evidence="8">
    <location>
        <begin position="97"/>
        <end position="120"/>
    </location>
</feature>
<reference evidence="11" key="1">
    <citation type="submission" date="2025-08" db="UniProtKB">
        <authorList>
            <consortium name="RefSeq"/>
        </authorList>
    </citation>
    <scope>IDENTIFICATION</scope>
</reference>
<accession>A0A8B7XGQ4</accession>
<protein>
    <submittedName>
        <fullName evidence="11">Centrosome-associated protein 350-like isoform X1</fullName>
    </submittedName>
</protein>
<evidence type="ECO:0000256" key="4">
    <source>
        <dbReference type="ARBA" id="ARBA00023017"/>
    </source>
</evidence>
<dbReference type="RefSeq" id="XP_022079125.1">
    <property type="nucleotide sequence ID" value="XM_022223433.1"/>
</dbReference>
<dbReference type="KEGG" id="aplc:110973031"/>
<dbReference type="Pfam" id="PF01302">
    <property type="entry name" value="CAP_GLY"/>
    <property type="match status" value="1"/>
</dbReference>
<dbReference type="OrthoDB" id="2130750at2759"/>
<dbReference type="AlphaFoldDB" id="A0A8B7XGQ4"/>
<evidence type="ECO:0000256" key="8">
    <source>
        <dbReference type="SAM" id="MobiDB-lite"/>
    </source>
</evidence>
<dbReference type="InterPro" id="IPR036859">
    <property type="entry name" value="CAP-Gly_dom_sf"/>
</dbReference>
<dbReference type="SMART" id="SM01052">
    <property type="entry name" value="CAP_GLY"/>
    <property type="match status" value="1"/>
</dbReference>
<evidence type="ECO:0000256" key="6">
    <source>
        <dbReference type="ARBA" id="ARBA00023212"/>
    </source>
</evidence>
<dbReference type="PROSITE" id="PS50245">
    <property type="entry name" value="CAP_GLY_2"/>
    <property type="match status" value="1"/>
</dbReference>
<feature type="compositionally biased region" description="Pro residues" evidence="8">
    <location>
        <begin position="349"/>
        <end position="365"/>
    </location>
</feature>
<keyword evidence="4" id="KW-0243">Dynein</keyword>
<dbReference type="GeneID" id="110973031"/>
<dbReference type="PANTHER" id="PTHR18916">
    <property type="entry name" value="DYNACTIN 1-RELATED MICROTUBULE-BINDING"/>
    <property type="match status" value="1"/>
</dbReference>
<dbReference type="Gene3D" id="2.30.30.190">
    <property type="entry name" value="CAP Gly-rich-like domain"/>
    <property type="match status" value="1"/>
</dbReference>
<keyword evidence="2" id="KW-0963">Cytoplasm</keyword>
<evidence type="ECO:0000259" key="9">
    <source>
        <dbReference type="PROSITE" id="PS50245"/>
    </source>
</evidence>
<feature type="compositionally biased region" description="Low complexity" evidence="8">
    <location>
        <begin position="140"/>
        <end position="154"/>
    </location>
</feature>
<keyword evidence="6" id="KW-0206">Cytoskeleton</keyword>
<gene>
    <name evidence="11" type="primary">LOC110973031</name>
</gene>
<feature type="region of interest" description="Disordered" evidence="8">
    <location>
        <begin position="324"/>
        <end position="365"/>
    </location>
</feature>
<evidence type="ECO:0000256" key="3">
    <source>
        <dbReference type="ARBA" id="ARBA00022701"/>
    </source>
</evidence>
<evidence type="ECO:0000313" key="11">
    <source>
        <dbReference type="RefSeq" id="XP_022079125.1"/>
    </source>
</evidence>
<keyword evidence="3" id="KW-0493">Microtubule</keyword>
<feature type="compositionally biased region" description="Basic residues" evidence="8">
    <location>
        <begin position="494"/>
        <end position="507"/>
    </location>
</feature>
<feature type="compositionally biased region" description="Polar residues" evidence="8">
    <location>
        <begin position="166"/>
        <end position="185"/>
    </location>
</feature>
<keyword evidence="10" id="KW-1185">Reference proteome</keyword>
<dbReference type="GO" id="GO:0005819">
    <property type="term" value="C:spindle"/>
    <property type="evidence" value="ECO:0007669"/>
    <property type="project" value="UniProtKB-SubCell"/>
</dbReference>